<accession>A0ABQ5ADN1</accession>
<proteinExistence type="predicted"/>
<gene>
    <name evidence="2" type="ORF">Tco_0821944</name>
</gene>
<evidence type="ECO:0000313" key="2">
    <source>
        <dbReference type="EMBL" id="GJT00775.1"/>
    </source>
</evidence>
<sequence length="282" mass="30726">MLNAEVEDSGKGDTKISDMAKADAEKIEEIKDDVEKAELPPTSSSLSVSSGFGDKFLKLSSDTSLVGTVKDTTNVEINLLLDIKIQSEVPHIQSPSVLTIPVSVISKPVVPTPIPETPSVAPSTTLLPSLSISTIPLVPHQKTTLIPTPPITTDAPTITTTVPESNALTDSQVPTVVEHYIGSKIGDDLQKVLQRHTTDLILKYSVKPAPNSSKIQKPTIDLEQESDKSASEIRKIKREQAEKQKMPKYTIKSTDKASLKEYDQKSCNTLKPVYEYLIEIMP</sequence>
<protein>
    <submittedName>
        <fullName evidence="2">Uncharacterized protein</fullName>
    </submittedName>
</protein>
<dbReference type="Proteomes" id="UP001151760">
    <property type="component" value="Unassembled WGS sequence"/>
</dbReference>
<name>A0ABQ5ADN1_9ASTR</name>
<dbReference type="EMBL" id="BQNB010012222">
    <property type="protein sequence ID" value="GJT00775.1"/>
    <property type="molecule type" value="Genomic_DNA"/>
</dbReference>
<reference evidence="2" key="2">
    <citation type="submission" date="2022-01" db="EMBL/GenBank/DDBJ databases">
        <authorList>
            <person name="Yamashiro T."/>
            <person name="Shiraishi A."/>
            <person name="Satake H."/>
            <person name="Nakayama K."/>
        </authorList>
    </citation>
    <scope>NUCLEOTIDE SEQUENCE</scope>
</reference>
<feature type="region of interest" description="Disordered" evidence="1">
    <location>
        <begin position="1"/>
        <end position="23"/>
    </location>
</feature>
<reference evidence="2" key="1">
    <citation type="journal article" date="2022" name="Int. J. Mol. Sci.">
        <title>Draft Genome of Tanacetum Coccineum: Genomic Comparison of Closely Related Tanacetum-Family Plants.</title>
        <authorList>
            <person name="Yamashiro T."/>
            <person name="Shiraishi A."/>
            <person name="Nakayama K."/>
            <person name="Satake H."/>
        </authorList>
    </citation>
    <scope>NUCLEOTIDE SEQUENCE</scope>
</reference>
<comment type="caution">
    <text evidence="2">The sequence shown here is derived from an EMBL/GenBank/DDBJ whole genome shotgun (WGS) entry which is preliminary data.</text>
</comment>
<feature type="compositionally biased region" description="Basic and acidic residues" evidence="1">
    <location>
        <begin position="8"/>
        <end position="23"/>
    </location>
</feature>
<evidence type="ECO:0000256" key="1">
    <source>
        <dbReference type="SAM" id="MobiDB-lite"/>
    </source>
</evidence>
<keyword evidence="3" id="KW-1185">Reference proteome</keyword>
<evidence type="ECO:0000313" key="3">
    <source>
        <dbReference type="Proteomes" id="UP001151760"/>
    </source>
</evidence>
<organism evidence="2 3">
    <name type="scientific">Tanacetum coccineum</name>
    <dbReference type="NCBI Taxonomy" id="301880"/>
    <lineage>
        <taxon>Eukaryota</taxon>
        <taxon>Viridiplantae</taxon>
        <taxon>Streptophyta</taxon>
        <taxon>Embryophyta</taxon>
        <taxon>Tracheophyta</taxon>
        <taxon>Spermatophyta</taxon>
        <taxon>Magnoliopsida</taxon>
        <taxon>eudicotyledons</taxon>
        <taxon>Gunneridae</taxon>
        <taxon>Pentapetalae</taxon>
        <taxon>asterids</taxon>
        <taxon>campanulids</taxon>
        <taxon>Asterales</taxon>
        <taxon>Asteraceae</taxon>
        <taxon>Asteroideae</taxon>
        <taxon>Anthemideae</taxon>
        <taxon>Anthemidinae</taxon>
        <taxon>Tanacetum</taxon>
    </lineage>
</organism>